<evidence type="ECO:0000256" key="6">
    <source>
        <dbReference type="SAM" id="Phobius"/>
    </source>
</evidence>
<dbReference type="PANTHER" id="PTHR13439:SF0">
    <property type="entry name" value="TOPOISOMERASE I DAMAGE AFFECTED PROTEIN 4"/>
    <property type="match status" value="1"/>
</dbReference>
<evidence type="ECO:0000259" key="7">
    <source>
        <dbReference type="PROSITE" id="PS50922"/>
    </source>
</evidence>
<comment type="subcellular location">
    <subcellularLocation>
        <location evidence="1">Membrane</location>
        <topology evidence="1">Multi-pass membrane protein</topology>
    </subcellularLocation>
</comment>
<keyword evidence="9" id="KW-1185">Reference proteome</keyword>
<sequence length="298" mass="32634">MGSTTFPMHRIHRVAAASFAIWSLVSLAVHLASLALWRGYSKTLRPTERRQWCNKIACGLHAAVLAYNQAWNLFDPVLNADPLHGVTDGHFYWGSVLLGYLAYDTAYSLLFFSLRSGAVMLAHHLVGIAGCAIGVYCNKLALFGMAIEVFFESCNPLLHLLGCMRIAGRAHGPTYAAVSKIFIAQFFLFRVLISNLCFLKLLGIVLRLQQQPWWAWAGVAVFGLLNLLNAFWLVKLVHMTREKPQQRQQQQLCSNGGSTAKAPLPQAAAGTKCAGQAAAPRHPVALTAYGGSRPAKTD</sequence>
<dbReference type="Proteomes" id="UP000008141">
    <property type="component" value="Unassembled WGS sequence"/>
</dbReference>
<dbReference type="PROSITE" id="PS50922">
    <property type="entry name" value="TLC"/>
    <property type="match status" value="1"/>
</dbReference>
<accession>E1Z295</accession>
<evidence type="ECO:0000256" key="2">
    <source>
        <dbReference type="ARBA" id="ARBA00022692"/>
    </source>
</evidence>
<dbReference type="RefSeq" id="XP_005851724.1">
    <property type="nucleotide sequence ID" value="XM_005851662.1"/>
</dbReference>
<organism evidence="9">
    <name type="scientific">Chlorella variabilis</name>
    <name type="common">Green alga</name>
    <dbReference type="NCBI Taxonomy" id="554065"/>
    <lineage>
        <taxon>Eukaryota</taxon>
        <taxon>Viridiplantae</taxon>
        <taxon>Chlorophyta</taxon>
        <taxon>core chlorophytes</taxon>
        <taxon>Trebouxiophyceae</taxon>
        <taxon>Chlorellales</taxon>
        <taxon>Chlorellaceae</taxon>
        <taxon>Chlorella clade</taxon>
        <taxon>Chlorella</taxon>
    </lineage>
</organism>
<evidence type="ECO:0000256" key="3">
    <source>
        <dbReference type="ARBA" id="ARBA00022989"/>
    </source>
</evidence>
<name>E1Z295_CHLVA</name>
<dbReference type="PANTHER" id="PTHR13439">
    <property type="entry name" value="CT120 PROTEIN"/>
    <property type="match status" value="1"/>
</dbReference>
<dbReference type="GeneID" id="17359423"/>
<dbReference type="GO" id="GO:0016020">
    <property type="term" value="C:membrane"/>
    <property type="evidence" value="ECO:0007669"/>
    <property type="project" value="UniProtKB-SubCell"/>
</dbReference>
<dbReference type="KEGG" id="cvr:CHLNCDRAFT_133061"/>
<reference evidence="8 9" key="1">
    <citation type="journal article" date="2010" name="Plant Cell">
        <title>The Chlorella variabilis NC64A genome reveals adaptation to photosymbiosis, coevolution with viruses, and cryptic sex.</title>
        <authorList>
            <person name="Blanc G."/>
            <person name="Duncan G."/>
            <person name="Agarkova I."/>
            <person name="Borodovsky M."/>
            <person name="Gurnon J."/>
            <person name="Kuo A."/>
            <person name="Lindquist E."/>
            <person name="Lucas S."/>
            <person name="Pangilinan J."/>
            <person name="Polle J."/>
            <person name="Salamov A."/>
            <person name="Terry A."/>
            <person name="Yamada T."/>
            <person name="Dunigan D.D."/>
            <person name="Grigoriev I.V."/>
            <person name="Claverie J.M."/>
            <person name="Van Etten J.L."/>
        </authorList>
    </citation>
    <scope>NUCLEOTIDE SEQUENCE [LARGE SCALE GENOMIC DNA]</scope>
    <source>
        <strain evidence="8 9">NC64A</strain>
    </source>
</reference>
<dbReference type="Pfam" id="PF03798">
    <property type="entry name" value="TRAM_LAG1_CLN8"/>
    <property type="match status" value="1"/>
</dbReference>
<evidence type="ECO:0000256" key="1">
    <source>
        <dbReference type="ARBA" id="ARBA00004141"/>
    </source>
</evidence>
<protein>
    <recommendedName>
        <fullName evidence="7">TLC domain-containing protein</fullName>
    </recommendedName>
</protein>
<dbReference type="EMBL" id="GL433835">
    <property type="protein sequence ID" value="EFN59622.1"/>
    <property type="molecule type" value="Genomic_DNA"/>
</dbReference>
<dbReference type="InterPro" id="IPR050846">
    <property type="entry name" value="TLCD"/>
</dbReference>
<feature type="transmembrane region" description="Helical" evidence="6">
    <location>
        <begin position="213"/>
        <end position="234"/>
    </location>
</feature>
<feature type="transmembrane region" description="Helical" evidence="6">
    <location>
        <begin position="119"/>
        <end position="136"/>
    </location>
</feature>
<dbReference type="OrthoDB" id="506011at2759"/>
<evidence type="ECO:0000256" key="4">
    <source>
        <dbReference type="ARBA" id="ARBA00023136"/>
    </source>
</evidence>
<evidence type="ECO:0000313" key="9">
    <source>
        <dbReference type="Proteomes" id="UP000008141"/>
    </source>
</evidence>
<feature type="domain" description="TLC" evidence="7">
    <location>
        <begin position="47"/>
        <end position="245"/>
    </location>
</feature>
<keyword evidence="4 5" id="KW-0472">Membrane</keyword>
<dbReference type="GO" id="GO:0055088">
    <property type="term" value="P:lipid homeostasis"/>
    <property type="evidence" value="ECO:0007669"/>
    <property type="project" value="TreeGrafter"/>
</dbReference>
<dbReference type="GO" id="GO:0005783">
    <property type="term" value="C:endoplasmic reticulum"/>
    <property type="evidence" value="ECO:0007669"/>
    <property type="project" value="TreeGrafter"/>
</dbReference>
<dbReference type="InterPro" id="IPR006634">
    <property type="entry name" value="TLC-dom"/>
</dbReference>
<keyword evidence="3 6" id="KW-1133">Transmembrane helix</keyword>
<dbReference type="InParanoid" id="E1Z295"/>
<proteinExistence type="predicted"/>
<evidence type="ECO:0000313" key="8">
    <source>
        <dbReference type="EMBL" id="EFN59622.1"/>
    </source>
</evidence>
<feature type="transmembrane region" description="Helical" evidence="6">
    <location>
        <begin position="52"/>
        <end position="71"/>
    </location>
</feature>
<dbReference type="SMART" id="SM00724">
    <property type="entry name" value="TLC"/>
    <property type="match status" value="1"/>
</dbReference>
<feature type="transmembrane region" description="Helical" evidence="6">
    <location>
        <begin position="20"/>
        <end position="40"/>
    </location>
</feature>
<dbReference type="AlphaFoldDB" id="E1Z295"/>
<feature type="transmembrane region" description="Helical" evidence="6">
    <location>
        <begin position="91"/>
        <end position="112"/>
    </location>
</feature>
<evidence type="ECO:0000256" key="5">
    <source>
        <dbReference type="PROSITE-ProRule" id="PRU00205"/>
    </source>
</evidence>
<gene>
    <name evidence="8" type="ORF">CHLNCDRAFT_133061</name>
</gene>
<keyword evidence="2 5" id="KW-0812">Transmembrane</keyword>